<reference evidence="1" key="2">
    <citation type="submission" date="2015-03" db="EMBL/GenBank/DDBJ databases">
        <authorList>
            <person name="Chow C.-E.T."/>
            <person name="Winget D.M."/>
            <person name="White R.A.III."/>
            <person name="Hallam S.J."/>
            <person name="Suttle C.A."/>
        </authorList>
    </citation>
    <scope>NUCLEOTIDE SEQUENCE</scope>
    <source>
        <strain evidence="1">Oxic1_3</strain>
    </source>
</reference>
<proteinExistence type="predicted"/>
<dbReference type="EMBL" id="KR029598">
    <property type="protein sequence ID" value="AKH47803.1"/>
    <property type="molecule type" value="Genomic_DNA"/>
</dbReference>
<evidence type="ECO:0000313" key="1">
    <source>
        <dbReference type="EMBL" id="AKH47803.1"/>
    </source>
</evidence>
<name>A0A0F7L8D2_9VIRU</name>
<sequence length="53" mass="6430">MDAEVIGVSEFFFNMAKYTITFAFWSHLIAMCRTINFVPHFFHYLFYIVFHID</sequence>
<accession>A0A0F7L8D2</accession>
<protein>
    <submittedName>
        <fullName evidence="1">Uncharacterized protein</fullName>
    </submittedName>
</protein>
<organism evidence="1">
    <name type="scientific">uncultured marine virus</name>
    <dbReference type="NCBI Taxonomy" id="186617"/>
    <lineage>
        <taxon>Viruses</taxon>
        <taxon>environmental samples</taxon>
    </lineage>
</organism>
<reference evidence="1" key="1">
    <citation type="journal article" date="2015" name="Front. Microbiol.">
        <title>Combining genomic sequencing methods to explore viral diversity and reveal potential virus-host interactions.</title>
        <authorList>
            <person name="Chow C.E."/>
            <person name="Winget D.M."/>
            <person name="White R.A.III."/>
            <person name="Hallam S.J."/>
            <person name="Suttle C.A."/>
        </authorList>
    </citation>
    <scope>NUCLEOTIDE SEQUENCE</scope>
    <source>
        <strain evidence="1">Oxic1_3</strain>
    </source>
</reference>